<dbReference type="Pfam" id="PF06042">
    <property type="entry name" value="NTP_transf_6"/>
    <property type="match status" value="1"/>
</dbReference>
<protein>
    <submittedName>
        <fullName evidence="1">Uncharacterized protein</fullName>
    </submittedName>
</protein>
<dbReference type="InterPro" id="IPR009267">
    <property type="entry name" value="NTP_transf_6"/>
</dbReference>
<gene>
    <name evidence="1" type="ORF">DN820_09370</name>
</gene>
<name>A0A5R9QYD0_9GAMM</name>
<accession>A0A5R9QYD0</accession>
<sequence length="102" mass="11257">MALSASGLIDAALANPVNVTLLERLPALSLPQCLLTAGCLYQAWWNTCVAIDVASGELYAPFGLDELERGLLRCNPLTPQPELFVRKAESYRARWPWLTLID</sequence>
<keyword evidence="2" id="KW-1185">Reference proteome</keyword>
<dbReference type="PANTHER" id="PTHR39166:SF1">
    <property type="entry name" value="BLL1166 PROTEIN"/>
    <property type="match status" value="1"/>
</dbReference>
<proteinExistence type="predicted"/>
<reference evidence="1 2" key="1">
    <citation type="journal article" date="2017" name="Eur. J. Clin. Microbiol. Infect. Dis.">
        <title>Uncommonly isolated clinical Pseudomonas: identification and phylogenetic assignation.</title>
        <authorList>
            <person name="Mulet M."/>
            <person name="Gomila M."/>
            <person name="Ramirez A."/>
            <person name="Cardew S."/>
            <person name="Moore E.R."/>
            <person name="Lalucat J."/>
            <person name="Garcia-Valdes E."/>
        </authorList>
    </citation>
    <scope>NUCLEOTIDE SEQUENCE [LARGE SCALE GENOMIC DNA]</scope>
    <source>
        <strain evidence="1 2">SD129</strain>
    </source>
</reference>
<dbReference type="RefSeq" id="WP_138411539.1">
    <property type="nucleotide sequence ID" value="NZ_QLAG01000009.1"/>
</dbReference>
<evidence type="ECO:0000313" key="1">
    <source>
        <dbReference type="EMBL" id="TLX63895.1"/>
    </source>
</evidence>
<evidence type="ECO:0000313" key="2">
    <source>
        <dbReference type="Proteomes" id="UP000306753"/>
    </source>
</evidence>
<dbReference type="AlphaFoldDB" id="A0A5R9QYD0"/>
<dbReference type="PANTHER" id="PTHR39166">
    <property type="entry name" value="BLL1166 PROTEIN"/>
    <property type="match status" value="1"/>
</dbReference>
<dbReference type="Proteomes" id="UP000306753">
    <property type="component" value="Unassembled WGS sequence"/>
</dbReference>
<comment type="caution">
    <text evidence="1">The sequence shown here is derived from an EMBL/GenBank/DDBJ whole genome shotgun (WGS) entry which is preliminary data.</text>
</comment>
<organism evidence="1 2">
    <name type="scientific">Stutzerimonas nosocomialis</name>
    <dbReference type="NCBI Taxonomy" id="1056496"/>
    <lineage>
        <taxon>Bacteria</taxon>
        <taxon>Pseudomonadati</taxon>
        <taxon>Pseudomonadota</taxon>
        <taxon>Gammaproteobacteria</taxon>
        <taxon>Pseudomonadales</taxon>
        <taxon>Pseudomonadaceae</taxon>
        <taxon>Stutzerimonas</taxon>
    </lineage>
</organism>
<dbReference type="EMBL" id="QLAG01000009">
    <property type="protein sequence ID" value="TLX63895.1"/>
    <property type="molecule type" value="Genomic_DNA"/>
</dbReference>